<dbReference type="InterPro" id="IPR054828">
    <property type="entry name" value="Vit_B12_bind_prot"/>
</dbReference>
<accession>A0A0U9HQV0</accession>
<dbReference type="SUPFAM" id="SSF53807">
    <property type="entry name" value="Helical backbone' metal receptor"/>
    <property type="match status" value="1"/>
</dbReference>
<dbReference type="PANTHER" id="PTHR30535:SF34">
    <property type="entry name" value="MOLYBDATE-BINDING PROTEIN MOLA"/>
    <property type="match status" value="1"/>
</dbReference>
<dbReference type="RefSeq" id="WP_059176850.1">
    <property type="nucleotide sequence ID" value="NZ_BCNO01000002.1"/>
</dbReference>
<sequence>MKKALLIFIVFLIFPLLSFAQPQRIISLAPSVTEAIYYLGAIDRLVGVSDYCKWPEQIKTKPKVGGMMNPSYEKILALNPDLVVISKDVTPKEVYIRLTELGMKVHVYAPESLKHMPDELIKLGIAIGREREAKDVASQFRKDIKKVKKAFNGQKALFVVWAEPLVVAGKSSHINEIMNLLGLRNIAESSSISLEIVIKLNPDVIFFGAGHKTVPEKLLSKLKETNAVKKGNIYFISDKIYHLSPRIIEGIREMASIKIKN</sequence>
<keyword evidence="1" id="KW-0732">Signal</keyword>
<evidence type="ECO:0000259" key="2">
    <source>
        <dbReference type="PROSITE" id="PS50983"/>
    </source>
</evidence>
<name>A0A0U9HQV0_9BACT</name>
<dbReference type="OrthoDB" id="9787830at2"/>
<evidence type="ECO:0000313" key="4">
    <source>
        <dbReference type="Proteomes" id="UP000054976"/>
    </source>
</evidence>
<dbReference type="Proteomes" id="UP000054976">
    <property type="component" value="Unassembled WGS sequence"/>
</dbReference>
<dbReference type="AlphaFoldDB" id="A0A0U9HQV0"/>
<reference evidence="4" key="1">
    <citation type="submission" date="2016-01" db="EMBL/GenBank/DDBJ databases">
        <title>Draft genome sequence of Thermodesulfovibrio aggregans strain TGE-P1.</title>
        <authorList>
            <person name="Sekiguchi Y."/>
            <person name="Ohashi A."/>
            <person name="Matsuura N."/>
            <person name="Tourlousse M.D."/>
        </authorList>
    </citation>
    <scope>NUCLEOTIDE SEQUENCE [LARGE SCALE GENOMIC DNA]</scope>
    <source>
        <strain evidence="4">TGE-P1</strain>
    </source>
</reference>
<dbReference type="NCBIfam" id="NF038402">
    <property type="entry name" value="TroA_like"/>
    <property type="match status" value="1"/>
</dbReference>
<dbReference type="InterPro" id="IPR002491">
    <property type="entry name" value="ABC_transptr_periplasmic_BD"/>
</dbReference>
<dbReference type="InterPro" id="IPR050902">
    <property type="entry name" value="ABC_Transporter_SBP"/>
</dbReference>
<comment type="caution">
    <text evidence="3">The sequence shown here is derived from an EMBL/GenBank/DDBJ whole genome shotgun (WGS) entry which is preliminary data.</text>
</comment>
<keyword evidence="4" id="KW-1185">Reference proteome</keyword>
<feature type="domain" description="Fe/B12 periplasmic-binding" evidence="2">
    <location>
        <begin position="24"/>
        <end position="261"/>
    </location>
</feature>
<dbReference type="STRING" id="86166.TAGGR_2309"/>
<dbReference type="GO" id="GO:0071281">
    <property type="term" value="P:cellular response to iron ion"/>
    <property type="evidence" value="ECO:0007669"/>
    <property type="project" value="TreeGrafter"/>
</dbReference>
<dbReference type="EMBL" id="BCNO01000002">
    <property type="protein sequence ID" value="GAQ95416.1"/>
    <property type="molecule type" value="Genomic_DNA"/>
</dbReference>
<evidence type="ECO:0000313" key="3">
    <source>
        <dbReference type="EMBL" id="GAQ95416.1"/>
    </source>
</evidence>
<gene>
    <name evidence="3" type="ORF">TAGGR_2309</name>
</gene>
<organism evidence="3 4">
    <name type="scientific">Thermodesulfovibrio aggregans</name>
    <dbReference type="NCBI Taxonomy" id="86166"/>
    <lineage>
        <taxon>Bacteria</taxon>
        <taxon>Pseudomonadati</taxon>
        <taxon>Nitrospirota</taxon>
        <taxon>Thermodesulfovibrionia</taxon>
        <taxon>Thermodesulfovibrionales</taxon>
        <taxon>Thermodesulfovibrionaceae</taxon>
        <taxon>Thermodesulfovibrio</taxon>
    </lineage>
</organism>
<protein>
    <submittedName>
        <fullName evidence="3">Iron complex transport system substrate-binding protein</fullName>
    </submittedName>
</protein>
<dbReference type="PANTHER" id="PTHR30535">
    <property type="entry name" value="VITAMIN B12-BINDING PROTEIN"/>
    <property type="match status" value="1"/>
</dbReference>
<dbReference type="PROSITE" id="PS50983">
    <property type="entry name" value="FE_B12_PBP"/>
    <property type="match status" value="1"/>
</dbReference>
<dbReference type="Pfam" id="PF01497">
    <property type="entry name" value="Peripla_BP_2"/>
    <property type="match status" value="1"/>
</dbReference>
<evidence type="ECO:0000256" key="1">
    <source>
        <dbReference type="ARBA" id="ARBA00022729"/>
    </source>
</evidence>
<proteinExistence type="predicted"/>
<dbReference type="Gene3D" id="3.40.50.1980">
    <property type="entry name" value="Nitrogenase molybdenum iron protein domain"/>
    <property type="match status" value="2"/>
</dbReference>